<keyword evidence="2" id="KW-1185">Reference proteome</keyword>
<evidence type="ECO:0008006" key="3">
    <source>
        <dbReference type="Google" id="ProtNLM"/>
    </source>
</evidence>
<evidence type="ECO:0000313" key="1">
    <source>
        <dbReference type="EMBL" id="VTR92077.1"/>
    </source>
</evidence>
<gene>
    <name evidence="1" type="ORF">SOIL9_56370</name>
</gene>
<proteinExistence type="predicted"/>
<protein>
    <recommendedName>
        <fullName evidence="3">SMI1/KNR4 family protein</fullName>
    </recommendedName>
</protein>
<dbReference type="Proteomes" id="UP000464178">
    <property type="component" value="Chromosome"/>
</dbReference>
<dbReference type="RefSeq" id="WP_232069554.1">
    <property type="nucleotide sequence ID" value="NZ_LR593886.1"/>
</dbReference>
<sequence length="193" mass="21800">MTEKKWLSEQKNPYGLLNHLGEKASKRKAQLFACAALRRCDPPLSLREEEILLIVERSADGRATDDEILFAAENANERGSRVGWAPLVEGYWEAVECARVAGEERDEVALCKLVREVFSNPFRPVAFDPSWLTSTVTQLAERIYQERSFDRMPILADALQDAGCNNEDVLNHCRRPGEHVRGCWVVDTILGKA</sequence>
<dbReference type="KEGG" id="gms:SOIL9_56370"/>
<evidence type="ECO:0000313" key="2">
    <source>
        <dbReference type="Proteomes" id="UP000464178"/>
    </source>
</evidence>
<dbReference type="EMBL" id="LR593886">
    <property type="protein sequence ID" value="VTR92077.1"/>
    <property type="molecule type" value="Genomic_DNA"/>
</dbReference>
<organism evidence="1 2">
    <name type="scientific">Gemmata massiliana</name>
    <dbReference type="NCBI Taxonomy" id="1210884"/>
    <lineage>
        <taxon>Bacteria</taxon>
        <taxon>Pseudomonadati</taxon>
        <taxon>Planctomycetota</taxon>
        <taxon>Planctomycetia</taxon>
        <taxon>Gemmatales</taxon>
        <taxon>Gemmataceae</taxon>
        <taxon>Gemmata</taxon>
    </lineage>
</organism>
<dbReference type="AlphaFoldDB" id="A0A6P2CU44"/>
<name>A0A6P2CU44_9BACT</name>
<accession>A0A6P2CU44</accession>
<reference evidence="1 2" key="1">
    <citation type="submission" date="2019-05" db="EMBL/GenBank/DDBJ databases">
        <authorList>
            <consortium name="Science for Life Laboratories"/>
        </authorList>
    </citation>
    <scope>NUCLEOTIDE SEQUENCE [LARGE SCALE GENOMIC DNA]</scope>
    <source>
        <strain evidence="1">Soil9</strain>
    </source>
</reference>